<proteinExistence type="predicted"/>
<protein>
    <submittedName>
        <fullName evidence="1">Uncharacterized protein</fullName>
    </submittedName>
</protein>
<reference evidence="1 2" key="1">
    <citation type="submission" date="2016-03" db="EMBL/GenBank/DDBJ databases">
        <title>Trachymyrmex septentrionalis WGS genome.</title>
        <authorList>
            <person name="Nygaard S."/>
            <person name="Hu H."/>
            <person name="Boomsma J."/>
            <person name="Zhang G."/>
        </authorList>
    </citation>
    <scope>NUCLEOTIDE SEQUENCE [LARGE SCALE GENOMIC DNA]</scope>
    <source>
        <strain evidence="1">Tsep2-gDNA-1</strain>
        <tissue evidence="1">Whole body</tissue>
    </source>
</reference>
<evidence type="ECO:0000313" key="2">
    <source>
        <dbReference type="Proteomes" id="UP000078541"/>
    </source>
</evidence>
<keyword evidence="2" id="KW-1185">Reference proteome</keyword>
<dbReference type="AlphaFoldDB" id="A0A195EZL5"/>
<dbReference type="Proteomes" id="UP000078541">
    <property type="component" value="Unassembled WGS sequence"/>
</dbReference>
<sequence>MLSRRVASRHVTSRHFTSCHITAAKQEDSPRRSVIECRSVDPWSTRDTREDMLELPPRVTRFGILLGDRTGQRSSTLRRHEAVDRRPGRHVSRVLDVQVYVLWLTEEVVYLLHGAERTDLLLGAVGDESLGGAGRPSAVIDDVRVAIRIDEGGVGGEGGRWLVIKAFCVASSRWLSRRRLLSFRNNDLPNERTFTRESKQTLAGKGYGEMAELVVEEKSLSLKCTQENNKKSGDWNRLKAERGIGTLHEVDEKNFYDGECTLVELTEGNRIGPRCTRCVTCMM</sequence>
<accession>A0A195EZL5</accession>
<gene>
    <name evidence="1" type="ORF">ALC56_11915</name>
</gene>
<dbReference type="EMBL" id="KQ981897">
    <property type="protein sequence ID" value="KYN33658.1"/>
    <property type="molecule type" value="Genomic_DNA"/>
</dbReference>
<name>A0A195EZL5_9HYME</name>
<organism evidence="1 2">
    <name type="scientific">Trachymyrmex septentrionalis</name>
    <dbReference type="NCBI Taxonomy" id="34720"/>
    <lineage>
        <taxon>Eukaryota</taxon>
        <taxon>Metazoa</taxon>
        <taxon>Ecdysozoa</taxon>
        <taxon>Arthropoda</taxon>
        <taxon>Hexapoda</taxon>
        <taxon>Insecta</taxon>
        <taxon>Pterygota</taxon>
        <taxon>Neoptera</taxon>
        <taxon>Endopterygota</taxon>
        <taxon>Hymenoptera</taxon>
        <taxon>Apocrita</taxon>
        <taxon>Aculeata</taxon>
        <taxon>Formicoidea</taxon>
        <taxon>Formicidae</taxon>
        <taxon>Myrmicinae</taxon>
        <taxon>Trachymyrmex</taxon>
    </lineage>
</organism>
<evidence type="ECO:0000313" key="1">
    <source>
        <dbReference type="EMBL" id="KYN33658.1"/>
    </source>
</evidence>